<dbReference type="EMBL" id="AKGD01000001">
    <property type="protein sequence ID" value="EIT70871.1"/>
    <property type="molecule type" value="Genomic_DNA"/>
</dbReference>
<protein>
    <submittedName>
        <fullName evidence="1">Uncharacterized protein</fullName>
    </submittedName>
</protein>
<comment type="caution">
    <text evidence="1">The sequence shown here is derived from an EMBL/GenBank/DDBJ whole genome shotgun (WGS) entry which is preliminary data.</text>
</comment>
<organism evidence="1 2">
    <name type="scientific">Hydrocarboniphaga effusa AP103</name>
    <dbReference type="NCBI Taxonomy" id="1172194"/>
    <lineage>
        <taxon>Bacteria</taxon>
        <taxon>Pseudomonadati</taxon>
        <taxon>Pseudomonadota</taxon>
        <taxon>Gammaproteobacteria</taxon>
        <taxon>Nevskiales</taxon>
        <taxon>Nevskiaceae</taxon>
        <taxon>Hydrocarboniphaga</taxon>
    </lineage>
</organism>
<reference evidence="1 2" key="1">
    <citation type="journal article" date="2012" name="J. Bacteriol.">
        <title>Genome Sequence of n-Alkane-Degrading Hydrocarboniphaga effusa Strain AP103T (ATCC BAA-332T).</title>
        <authorList>
            <person name="Chang H.K."/>
            <person name="Zylstra G.J."/>
            <person name="Chae J.C."/>
        </authorList>
    </citation>
    <scope>NUCLEOTIDE SEQUENCE [LARGE SCALE GENOMIC DNA]</scope>
    <source>
        <strain evidence="1 2">AP103</strain>
    </source>
</reference>
<evidence type="ECO:0000313" key="1">
    <source>
        <dbReference type="EMBL" id="EIT70871.1"/>
    </source>
</evidence>
<keyword evidence="2" id="KW-1185">Reference proteome</keyword>
<evidence type="ECO:0000313" key="2">
    <source>
        <dbReference type="Proteomes" id="UP000003704"/>
    </source>
</evidence>
<name>I8I403_9GAMM</name>
<proteinExistence type="predicted"/>
<dbReference type="STRING" id="1172194.WQQ_10080"/>
<gene>
    <name evidence="1" type="ORF">WQQ_10080</name>
</gene>
<accession>I8I403</accession>
<dbReference type="AlphaFoldDB" id="I8I403"/>
<dbReference type="Proteomes" id="UP000003704">
    <property type="component" value="Unassembled WGS sequence"/>
</dbReference>
<sequence length="46" mass="5214">MTQGVHGFPRLLRDVQANASSRRVHCRTHSALIFVRPMRSAGRRLA</sequence>